<evidence type="ECO:0000313" key="7">
    <source>
        <dbReference type="EMBL" id="KQM08763.1"/>
    </source>
</evidence>
<dbReference type="AlphaFoldDB" id="A0A0Q4B6Y1"/>
<keyword evidence="3" id="KW-0808">Transferase</keyword>
<dbReference type="GO" id="GO:0032259">
    <property type="term" value="P:methylation"/>
    <property type="evidence" value="ECO:0007669"/>
    <property type="project" value="UniProtKB-KW"/>
</dbReference>
<dbReference type="PANTHER" id="PTHR18895">
    <property type="entry name" value="HEMK METHYLTRANSFERASE"/>
    <property type="match status" value="1"/>
</dbReference>
<proteinExistence type="predicted"/>
<accession>A0A0Q4B6Y1</accession>
<gene>
    <name evidence="7" type="ORF">AL399_05655</name>
</gene>
<dbReference type="InterPro" id="IPR002052">
    <property type="entry name" value="DNA_methylase_N6_adenine_CS"/>
</dbReference>
<dbReference type="InterPro" id="IPR019874">
    <property type="entry name" value="RF_methyltr_PrmC"/>
</dbReference>
<feature type="domain" description="Methyltransferase small" evidence="6">
    <location>
        <begin position="102"/>
        <end position="193"/>
    </location>
</feature>
<dbReference type="GO" id="GO:0102559">
    <property type="term" value="F:peptide chain release factor N(5)-glutamine methyltransferase activity"/>
    <property type="evidence" value="ECO:0007669"/>
    <property type="project" value="UniProtKB-EC"/>
</dbReference>
<evidence type="ECO:0000313" key="8">
    <source>
        <dbReference type="Proteomes" id="UP000054172"/>
    </source>
</evidence>
<protein>
    <recommendedName>
        <fullName evidence="1">peptide chain release factor N(5)-glutamine methyltransferase</fullName>
        <ecNumber evidence="1">2.1.1.297</ecNumber>
    </recommendedName>
</protein>
<dbReference type="SUPFAM" id="SSF53335">
    <property type="entry name" value="S-adenosyl-L-methionine-dependent methyltransferases"/>
    <property type="match status" value="1"/>
</dbReference>
<dbReference type="NCBIfam" id="TIGR00536">
    <property type="entry name" value="hemK_fam"/>
    <property type="match status" value="1"/>
</dbReference>
<dbReference type="EMBL" id="LIIK01000023">
    <property type="protein sequence ID" value="KQM08763.1"/>
    <property type="molecule type" value="Genomic_DNA"/>
</dbReference>
<keyword evidence="4" id="KW-0949">S-adenosyl-L-methionine</keyword>
<evidence type="ECO:0000259" key="6">
    <source>
        <dbReference type="Pfam" id="PF05175"/>
    </source>
</evidence>
<evidence type="ECO:0000256" key="5">
    <source>
        <dbReference type="ARBA" id="ARBA00048391"/>
    </source>
</evidence>
<dbReference type="CDD" id="cd02440">
    <property type="entry name" value="AdoMet_MTases"/>
    <property type="match status" value="1"/>
</dbReference>
<dbReference type="Gene3D" id="3.40.50.150">
    <property type="entry name" value="Vaccinia Virus protein VP39"/>
    <property type="match status" value="1"/>
</dbReference>
<evidence type="ECO:0000256" key="4">
    <source>
        <dbReference type="ARBA" id="ARBA00022691"/>
    </source>
</evidence>
<dbReference type="Proteomes" id="UP000054172">
    <property type="component" value="Unassembled WGS sequence"/>
</dbReference>
<dbReference type="GO" id="GO:0003676">
    <property type="term" value="F:nucleic acid binding"/>
    <property type="evidence" value="ECO:0007669"/>
    <property type="project" value="InterPro"/>
</dbReference>
<keyword evidence="8" id="KW-1185">Reference proteome</keyword>
<dbReference type="InterPro" id="IPR004556">
    <property type="entry name" value="HemK-like"/>
</dbReference>
<sequence>MGELLVAIKNAIPAWFSPAEAKAHLRIIAEHLTHRDYYSLYANPSAAVDATLLREARRIGRVLGQHKPLQHILGVADFYGRSFTVNRHVLVPRRETEELCALVLGQLPAPTRAADLGTGSGCIAITLGLERRDWQVEGVDLMPAALAVARGNAKRLQAKVDFYRGDMLAHRFGLRRRPYGLIVSNPPYIPKQEQTTLPQNVRGYEPPSALFTPSNNPLLYYHALARIGVQSLQEGGLLAVEGHEEWIERVAELLRTYNYTGVTVHADAQGKPRFATGRR</sequence>
<dbReference type="STRING" id="1702214.AL399_05655"/>
<comment type="caution">
    <text evidence="7">The sequence shown here is derived from an EMBL/GenBank/DDBJ whole genome shotgun (WGS) entry which is preliminary data.</text>
</comment>
<evidence type="ECO:0000256" key="2">
    <source>
        <dbReference type="ARBA" id="ARBA00022603"/>
    </source>
</evidence>
<dbReference type="Gene3D" id="1.10.8.10">
    <property type="entry name" value="DNA helicase RuvA subunit, C-terminal domain"/>
    <property type="match status" value="1"/>
</dbReference>
<dbReference type="PROSITE" id="PS00092">
    <property type="entry name" value="N6_MTASE"/>
    <property type="match status" value="1"/>
</dbReference>
<dbReference type="InterPro" id="IPR050320">
    <property type="entry name" value="N5-glutamine_MTase"/>
</dbReference>
<dbReference type="EC" id="2.1.1.297" evidence="1"/>
<name>A0A0Q4B6Y1_9BACT</name>
<comment type="catalytic activity">
    <reaction evidence="5">
        <text>L-glutaminyl-[peptide chain release factor] + S-adenosyl-L-methionine = N(5)-methyl-L-glutaminyl-[peptide chain release factor] + S-adenosyl-L-homocysteine + H(+)</text>
        <dbReference type="Rhea" id="RHEA:42896"/>
        <dbReference type="Rhea" id="RHEA-COMP:10271"/>
        <dbReference type="Rhea" id="RHEA-COMP:10272"/>
        <dbReference type="ChEBI" id="CHEBI:15378"/>
        <dbReference type="ChEBI" id="CHEBI:30011"/>
        <dbReference type="ChEBI" id="CHEBI:57856"/>
        <dbReference type="ChEBI" id="CHEBI:59789"/>
        <dbReference type="ChEBI" id="CHEBI:61891"/>
        <dbReference type="EC" id="2.1.1.297"/>
    </reaction>
</comment>
<dbReference type="PANTHER" id="PTHR18895:SF74">
    <property type="entry name" value="MTRF1L RELEASE FACTOR GLUTAMINE METHYLTRANSFERASE"/>
    <property type="match status" value="1"/>
</dbReference>
<dbReference type="InterPro" id="IPR029063">
    <property type="entry name" value="SAM-dependent_MTases_sf"/>
</dbReference>
<dbReference type="NCBIfam" id="TIGR03534">
    <property type="entry name" value="RF_mod_PrmC"/>
    <property type="match status" value="1"/>
</dbReference>
<dbReference type="Pfam" id="PF05175">
    <property type="entry name" value="MTS"/>
    <property type="match status" value="1"/>
</dbReference>
<evidence type="ECO:0000256" key="3">
    <source>
        <dbReference type="ARBA" id="ARBA00022679"/>
    </source>
</evidence>
<keyword evidence="2" id="KW-0489">Methyltransferase</keyword>
<evidence type="ECO:0000256" key="1">
    <source>
        <dbReference type="ARBA" id="ARBA00012771"/>
    </source>
</evidence>
<dbReference type="InterPro" id="IPR007848">
    <property type="entry name" value="Small_mtfrase_dom"/>
</dbReference>
<organism evidence="7 8">
    <name type="scientific">Candidatus [Bacteroides] periocalifornicus</name>
    <dbReference type="NCBI Taxonomy" id="1702214"/>
    <lineage>
        <taxon>Bacteria</taxon>
        <taxon>Pseudomonadati</taxon>
        <taxon>Bacteroidota</taxon>
    </lineage>
</organism>
<reference evidence="7" key="1">
    <citation type="submission" date="2015-08" db="EMBL/GenBank/DDBJ databases">
        <title>Candidatus Bacteriodes Periocalifornicus.</title>
        <authorList>
            <person name="McLean J.S."/>
            <person name="Kelley S."/>
        </authorList>
    </citation>
    <scope>NUCLEOTIDE SEQUENCE [LARGE SCALE GENOMIC DNA]</scope>
    <source>
        <strain evidence="7">12B</strain>
    </source>
</reference>
<dbReference type="PATRIC" id="fig|1702214.3.peg.176"/>